<evidence type="ECO:0000256" key="5">
    <source>
        <dbReference type="ARBA" id="ARBA00022723"/>
    </source>
</evidence>
<dbReference type="InterPro" id="IPR017972">
    <property type="entry name" value="Cyt_P450_CS"/>
</dbReference>
<dbReference type="Pfam" id="PF00067">
    <property type="entry name" value="p450"/>
    <property type="match status" value="2"/>
</dbReference>
<organism evidence="11 12">
    <name type="scientific">Clathrus columnatus</name>
    <dbReference type="NCBI Taxonomy" id="1419009"/>
    <lineage>
        <taxon>Eukaryota</taxon>
        <taxon>Fungi</taxon>
        <taxon>Dikarya</taxon>
        <taxon>Basidiomycota</taxon>
        <taxon>Agaricomycotina</taxon>
        <taxon>Agaricomycetes</taxon>
        <taxon>Phallomycetidae</taxon>
        <taxon>Phallales</taxon>
        <taxon>Clathraceae</taxon>
        <taxon>Clathrus</taxon>
    </lineage>
</organism>
<evidence type="ECO:0000256" key="4">
    <source>
        <dbReference type="ARBA" id="ARBA00022617"/>
    </source>
</evidence>
<evidence type="ECO:0000256" key="8">
    <source>
        <dbReference type="ARBA" id="ARBA00023033"/>
    </source>
</evidence>
<keyword evidence="6 10" id="KW-0560">Oxidoreductase</keyword>
<keyword evidence="12" id="KW-1185">Reference proteome</keyword>
<dbReference type="InterPro" id="IPR002401">
    <property type="entry name" value="Cyt_P450_E_grp-I"/>
</dbReference>
<gene>
    <name evidence="11" type="ORF">Clacol_010400</name>
</gene>
<dbReference type="AlphaFoldDB" id="A0AAV5AW49"/>
<evidence type="ECO:0000256" key="6">
    <source>
        <dbReference type="ARBA" id="ARBA00023002"/>
    </source>
</evidence>
<dbReference type="GO" id="GO:0004497">
    <property type="term" value="F:monooxygenase activity"/>
    <property type="evidence" value="ECO:0007669"/>
    <property type="project" value="UniProtKB-KW"/>
</dbReference>
<dbReference type="Proteomes" id="UP001050691">
    <property type="component" value="Unassembled WGS sequence"/>
</dbReference>
<name>A0AAV5AW49_9AGAM</name>
<evidence type="ECO:0000313" key="11">
    <source>
        <dbReference type="EMBL" id="GJJ16120.1"/>
    </source>
</evidence>
<dbReference type="PRINTS" id="PR00463">
    <property type="entry name" value="EP450I"/>
</dbReference>
<comment type="pathway">
    <text evidence="2">Secondary metabolite biosynthesis.</text>
</comment>
<dbReference type="GO" id="GO:0020037">
    <property type="term" value="F:heme binding"/>
    <property type="evidence" value="ECO:0007669"/>
    <property type="project" value="InterPro"/>
</dbReference>
<dbReference type="SUPFAM" id="SSF48264">
    <property type="entry name" value="Cytochrome P450"/>
    <property type="match status" value="1"/>
</dbReference>
<dbReference type="GO" id="GO:0005506">
    <property type="term" value="F:iron ion binding"/>
    <property type="evidence" value="ECO:0007669"/>
    <property type="project" value="InterPro"/>
</dbReference>
<dbReference type="PANTHER" id="PTHR46300">
    <property type="entry name" value="P450, PUTATIVE (EUROFUNG)-RELATED-RELATED"/>
    <property type="match status" value="1"/>
</dbReference>
<evidence type="ECO:0008006" key="13">
    <source>
        <dbReference type="Google" id="ProtNLM"/>
    </source>
</evidence>
<reference evidence="11" key="1">
    <citation type="submission" date="2021-10" db="EMBL/GenBank/DDBJ databases">
        <title>De novo Genome Assembly of Clathrus columnatus (Basidiomycota, Fungi) Using Illumina and Nanopore Sequence Data.</title>
        <authorList>
            <person name="Ogiso-Tanaka E."/>
            <person name="Itagaki H."/>
            <person name="Hosoya T."/>
            <person name="Hosaka K."/>
        </authorList>
    </citation>
    <scope>NUCLEOTIDE SEQUENCE</scope>
    <source>
        <strain evidence="11">MO-923</strain>
    </source>
</reference>
<protein>
    <recommendedName>
        <fullName evidence="13">Cytochrome P450</fullName>
    </recommendedName>
</protein>
<feature type="binding site" description="axial binding residue" evidence="9">
    <location>
        <position position="426"/>
    </location>
    <ligand>
        <name>heme</name>
        <dbReference type="ChEBI" id="CHEBI:30413"/>
    </ligand>
    <ligandPart>
        <name>Fe</name>
        <dbReference type="ChEBI" id="CHEBI:18248"/>
    </ligandPart>
</feature>
<dbReference type="PANTHER" id="PTHR46300:SF7">
    <property type="entry name" value="P450, PUTATIVE (EUROFUNG)-RELATED"/>
    <property type="match status" value="1"/>
</dbReference>
<evidence type="ECO:0000256" key="1">
    <source>
        <dbReference type="ARBA" id="ARBA00001971"/>
    </source>
</evidence>
<dbReference type="EMBL" id="BPWL01000013">
    <property type="protein sequence ID" value="GJJ16120.1"/>
    <property type="molecule type" value="Genomic_DNA"/>
</dbReference>
<dbReference type="InterPro" id="IPR001128">
    <property type="entry name" value="Cyt_P450"/>
</dbReference>
<evidence type="ECO:0000256" key="10">
    <source>
        <dbReference type="RuleBase" id="RU000461"/>
    </source>
</evidence>
<dbReference type="GO" id="GO:0016705">
    <property type="term" value="F:oxidoreductase activity, acting on paired donors, with incorporation or reduction of molecular oxygen"/>
    <property type="evidence" value="ECO:0007669"/>
    <property type="project" value="InterPro"/>
</dbReference>
<comment type="similarity">
    <text evidence="3 10">Belongs to the cytochrome P450 family.</text>
</comment>
<proteinExistence type="inferred from homology"/>
<dbReference type="PROSITE" id="PS00086">
    <property type="entry name" value="CYTOCHROME_P450"/>
    <property type="match status" value="1"/>
</dbReference>
<keyword evidence="7 9" id="KW-0408">Iron</keyword>
<dbReference type="PRINTS" id="PR00385">
    <property type="entry name" value="P450"/>
</dbReference>
<comment type="caution">
    <text evidence="11">The sequence shown here is derived from an EMBL/GenBank/DDBJ whole genome shotgun (WGS) entry which is preliminary data.</text>
</comment>
<dbReference type="InterPro" id="IPR050364">
    <property type="entry name" value="Cytochrome_P450_fung"/>
</dbReference>
<dbReference type="Gene3D" id="1.10.630.10">
    <property type="entry name" value="Cytochrome P450"/>
    <property type="match status" value="1"/>
</dbReference>
<evidence type="ECO:0000256" key="2">
    <source>
        <dbReference type="ARBA" id="ARBA00005179"/>
    </source>
</evidence>
<evidence type="ECO:0000256" key="3">
    <source>
        <dbReference type="ARBA" id="ARBA00010617"/>
    </source>
</evidence>
<dbReference type="InterPro" id="IPR036396">
    <property type="entry name" value="Cyt_P450_sf"/>
</dbReference>
<comment type="cofactor">
    <cofactor evidence="1 9">
        <name>heme</name>
        <dbReference type="ChEBI" id="CHEBI:30413"/>
    </cofactor>
</comment>
<evidence type="ECO:0000256" key="7">
    <source>
        <dbReference type="ARBA" id="ARBA00023004"/>
    </source>
</evidence>
<keyword evidence="4 9" id="KW-0349">Heme</keyword>
<sequence length="473" mass="53502">MNTIQTFLVSLSVLSLAFYWLKIRVRVPKGYKLPPGPPSRFLIGNLTDIPLRKEWETYHKWSETYGDLTYLNVFGTSILLVNSYKSVAELFDQSGTLYAGRFKSTMLIDLVDFNWSLAMMQPNELWRQHRSILHQYLNKASMMQYRAVFENSAKLLSLNITYWGANEFPKITYGIKTIPENDPYIELAERVLKLFGEVAAPGACLVDIIPILKYVPDWFPGAGFKQKAKILNAELNAMAIIPFAAAKDAMKAGKAPPSIVGTALDEIECKESNRTEEERNIQAVAGIIYMAAIDTTESVLQTFYMAMLLYPELQKKAQAELDEVVGGDKLPTFDDRKDLPYIEAIIKEVLRWHPTLPVAFPHMLMEDDKIGEYFVPKGTIVMGNAWSLLHSKLVYGDDVAEFNPERFMKPNVRYPDNAFGFGRRICPGRQMADNMLFIMIASVLHTFDITPYQTLTGVELPSPDDAFVSGIIS</sequence>
<keyword evidence="5 9" id="KW-0479">Metal-binding</keyword>
<keyword evidence="8 10" id="KW-0503">Monooxygenase</keyword>
<accession>A0AAV5AW49</accession>
<dbReference type="CDD" id="cd11065">
    <property type="entry name" value="CYP64-like"/>
    <property type="match status" value="1"/>
</dbReference>
<evidence type="ECO:0000256" key="9">
    <source>
        <dbReference type="PIRSR" id="PIRSR602401-1"/>
    </source>
</evidence>
<evidence type="ECO:0000313" key="12">
    <source>
        <dbReference type="Proteomes" id="UP001050691"/>
    </source>
</evidence>